<sequence length="105" mass="11402">MSISPNYLHRPPADPAPNHKPSHTSAHSIPAHHNLLAPPLPANNPIPIRAPPLNSEPALNPLVDIFMPSLPFLPSPLKPAPQPTPFQHPPSIPHRKACFKLAYTP</sequence>
<evidence type="ECO:0000313" key="2">
    <source>
        <dbReference type="EMBL" id="KAF2262361.1"/>
    </source>
</evidence>
<dbReference type="AlphaFoldDB" id="A0A9P4N7L3"/>
<organism evidence="2 3">
    <name type="scientific">Lojkania enalia</name>
    <dbReference type="NCBI Taxonomy" id="147567"/>
    <lineage>
        <taxon>Eukaryota</taxon>
        <taxon>Fungi</taxon>
        <taxon>Dikarya</taxon>
        <taxon>Ascomycota</taxon>
        <taxon>Pezizomycotina</taxon>
        <taxon>Dothideomycetes</taxon>
        <taxon>Pleosporomycetidae</taxon>
        <taxon>Pleosporales</taxon>
        <taxon>Pleosporales incertae sedis</taxon>
        <taxon>Lojkania</taxon>
    </lineage>
</organism>
<protein>
    <submittedName>
        <fullName evidence="2">Uncharacterized protein</fullName>
    </submittedName>
</protein>
<dbReference type="Proteomes" id="UP000800093">
    <property type="component" value="Unassembled WGS sequence"/>
</dbReference>
<dbReference type="EMBL" id="ML986641">
    <property type="protein sequence ID" value="KAF2262361.1"/>
    <property type="molecule type" value="Genomic_DNA"/>
</dbReference>
<feature type="region of interest" description="Disordered" evidence="1">
    <location>
        <begin position="1"/>
        <end position="40"/>
    </location>
</feature>
<evidence type="ECO:0000313" key="3">
    <source>
        <dbReference type="Proteomes" id="UP000800093"/>
    </source>
</evidence>
<proteinExistence type="predicted"/>
<gene>
    <name evidence="2" type="ORF">CC78DRAFT_534853</name>
</gene>
<accession>A0A9P4N7L3</accession>
<keyword evidence="3" id="KW-1185">Reference proteome</keyword>
<comment type="caution">
    <text evidence="2">The sequence shown here is derived from an EMBL/GenBank/DDBJ whole genome shotgun (WGS) entry which is preliminary data.</text>
</comment>
<reference evidence="3" key="1">
    <citation type="journal article" date="2020" name="Stud. Mycol.">
        <title>101 Dothideomycetes genomes: A test case for predicting lifestyles and emergence of pathogens.</title>
        <authorList>
            <person name="Haridas S."/>
            <person name="Albert R."/>
            <person name="Binder M."/>
            <person name="Bloem J."/>
            <person name="LaButti K."/>
            <person name="Salamov A."/>
            <person name="Andreopoulos B."/>
            <person name="Baker S."/>
            <person name="Barry K."/>
            <person name="Bills G."/>
            <person name="Bluhm B."/>
            <person name="Cannon C."/>
            <person name="Castanera R."/>
            <person name="Culley D."/>
            <person name="Daum C."/>
            <person name="Ezra D."/>
            <person name="Gonzalez J."/>
            <person name="Henrissat B."/>
            <person name="Kuo A."/>
            <person name="Liang C."/>
            <person name="Lipzen A."/>
            <person name="Lutzoni F."/>
            <person name="Magnuson J."/>
            <person name="Mondo S."/>
            <person name="Nolan M."/>
            <person name="Ohm R."/>
            <person name="Pangilinan J."/>
            <person name="Park H.-J."/>
            <person name="Ramirez L."/>
            <person name="Alfaro M."/>
            <person name="Sun H."/>
            <person name="Tritt A."/>
            <person name="Yoshinaga Y."/>
            <person name="Zwiers L.-H."/>
            <person name="Turgeon B."/>
            <person name="Goodwin S."/>
            <person name="Spatafora J."/>
            <person name="Crous P."/>
            <person name="Grigoriev I."/>
        </authorList>
    </citation>
    <scope>NUCLEOTIDE SEQUENCE [LARGE SCALE GENOMIC DNA]</scope>
    <source>
        <strain evidence="3">CBS 304.66</strain>
    </source>
</reference>
<evidence type="ECO:0000256" key="1">
    <source>
        <dbReference type="SAM" id="MobiDB-lite"/>
    </source>
</evidence>
<name>A0A9P4N7L3_9PLEO</name>